<dbReference type="Proteomes" id="UP000224567">
    <property type="component" value="Unassembled WGS sequence"/>
</dbReference>
<evidence type="ECO:0000313" key="6">
    <source>
        <dbReference type="Proteomes" id="UP000224567"/>
    </source>
</evidence>
<dbReference type="PANTHER" id="PTHR31470">
    <property type="entry name" value="CYSTEINE PROTEINASES SUPERFAMILY PROTEIN-RELATED-RELATED"/>
    <property type="match status" value="1"/>
</dbReference>
<dbReference type="OrthoDB" id="1939479at2759"/>
<dbReference type="PANTHER" id="PTHR31470:SF46">
    <property type="entry name" value="ULP1 PROTEASE FAMILY, C-TERMINAL CATALYTIC DOMAIN CONTAINING PROTEIN"/>
    <property type="match status" value="1"/>
</dbReference>
<keyword evidence="3" id="KW-0378">Hydrolase</keyword>
<dbReference type="InterPro" id="IPR038765">
    <property type="entry name" value="Papain-like_cys_pep_sf"/>
</dbReference>
<keyword evidence="2" id="KW-0645">Protease</keyword>
<name>A0A2G2WEI1_CAPBA</name>
<sequence>MPSDLPWHQVDEVYVPINCNGKFHWVLAVIALKDKRIRVYDSLSSLRNMESINEINKLAAMLPTYLSDSRFFEEISRID</sequence>
<dbReference type="Gene3D" id="3.40.395.10">
    <property type="entry name" value="Adenoviral Proteinase, Chain A"/>
    <property type="match status" value="1"/>
</dbReference>
<organism evidence="5 6">
    <name type="scientific">Capsicum baccatum</name>
    <name type="common">Peruvian pepper</name>
    <dbReference type="NCBI Taxonomy" id="33114"/>
    <lineage>
        <taxon>Eukaryota</taxon>
        <taxon>Viridiplantae</taxon>
        <taxon>Streptophyta</taxon>
        <taxon>Embryophyta</taxon>
        <taxon>Tracheophyta</taxon>
        <taxon>Spermatophyta</taxon>
        <taxon>Magnoliopsida</taxon>
        <taxon>eudicotyledons</taxon>
        <taxon>Gunneridae</taxon>
        <taxon>Pentapetalae</taxon>
        <taxon>asterids</taxon>
        <taxon>lamiids</taxon>
        <taxon>Solanales</taxon>
        <taxon>Solanaceae</taxon>
        <taxon>Solanoideae</taxon>
        <taxon>Capsiceae</taxon>
        <taxon>Capsicum</taxon>
    </lineage>
</organism>
<feature type="domain" description="Ubiquitin-like protease family profile" evidence="4">
    <location>
        <begin position="1"/>
        <end position="79"/>
    </location>
</feature>
<evidence type="ECO:0000256" key="2">
    <source>
        <dbReference type="ARBA" id="ARBA00022670"/>
    </source>
</evidence>
<gene>
    <name evidence="5" type="ORF">CQW23_17545</name>
</gene>
<evidence type="ECO:0000256" key="3">
    <source>
        <dbReference type="ARBA" id="ARBA00022801"/>
    </source>
</evidence>
<comment type="similarity">
    <text evidence="1">Belongs to the peptidase C48 family.</text>
</comment>
<dbReference type="InterPro" id="IPR003653">
    <property type="entry name" value="Peptidase_C48_C"/>
</dbReference>
<dbReference type="SUPFAM" id="SSF54001">
    <property type="entry name" value="Cysteine proteinases"/>
    <property type="match status" value="1"/>
</dbReference>
<proteinExistence type="inferred from homology"/>
<reference evidence="5 6" key="1">
    <citation type="journal article" date="2017" name="Genome Biol.">
        <title>New reference genome sequences of hot pepper reveal the massive evolution of plant disease-resistance genes by retroduplication.</title>
        <authorList>
            <person name="Kim S."/>
            <person name="Park J."/>
            <person name="Yeom S.I."/>
            <person name="Kim Y.M."/>
            <person name="Seo E."/>
            <person name="Kim K.T."/>
            <person name="Kim M.S."/>
            <person name="Lee J.M."/>
            <person name="Cheong K."/>
            <person name="Shin H.S."/>
            <person name="Kim S.B."/>
            <person name="Han K."/>
            <person name="Lee J."/>
            <person name="Park M."/>
            <person name="Lee H.A."/>
            <person name="Lee H.Y."/>
            <person name="Lee Y."/>
            <person name="Oh S."/>
            <person name="Lee J.H."/>
            <person name="Choi E."/>
            <person name="Choi E."/>
            <person name="Lee S.E."/>
            <person name="Jeon J."/>
            <person name="Kim H."/>
            <person name="Choi G."/>
            <person name="Song H."/>
            <person name="Lee J."/>
            <person name="Lee S.C."/>
            <person name="Kwon J.K."/>
            <person name="Lee H.Y."/>
            <person name="Koo N."/>
            <person name="Hong Y."/>
            <person name="Kim R.W."/>
            <person name="Kang W.H."/>
            <person name="Huh J.H."/>
            <person name="Kang B.C."/>
            <person name="Yang T.J."/>
            <person name="Lee Y.H."/>
            <person name="Bennetzen J.L."/>
            <person name="Choi D."/>
        </authorList>
    </citation>
    <scope>NUCLEOTIDE SEQUENCE [LARGE SCALE GENOMIC DNA]</scope>
    <source>
        <strain evidence="6">cv. PBC81</strain>
    </source>
</reference>
<dbReference type="GO" id="GO:0008234">
    <property type="term" value="F:cysteine-type peptidase activity"/>
    <property type="evidence" value="ECO:0007669"/>
    <property type="project" value="InterPro"/>
</dbReference>
<protein>
    <recommendedName>
        <fullName evidence="4">Ubiquitin-like protease family profile domain-containing protein</fullName>
    </recommendedName>
</protein>
<evidence type="ECO:0000256" key="1">
    <source>
        <dbReference type="ARBA" id="ARBA00005234"/>
    </source>
</evidence>
<comment type="caution">
    <text evidence="5">The sequence shown here is derived from an EMBL/GenBank/DDBJ whole genome shotgun (WGS) entry which is preliminary data.</text>
</comment>
<dbReference type="GO" id="GO:0006508">
    <property type="term" value="P:proteolysis"/>
    <property type="evidence" value="ECO:0007669"/>
    <property type="project" value="UniProtKB-KW"/>
</dbReference>
<dbReference type="PROSITE" id="PS50600">
    <property type="entry name" value="ULP_PROTEASE"/>
    <property type="match status" value="1"/>
</dbReference>
<dbReference type="Pfam" id="PF02902">
    <property type="entry name" value="Peptidase_C48"/>
    <property type="match status" value="1"/>
</dbReference>
<keyword evidence="6" id="KW-1185">Reference proteome</keyword>
<dbReference type="AlphaFoldDB" id="A0A2G2WEI1"/>
<evidence type="ECO:0000259" key="4">
    <source>
        <dbReference type="PROSITE" id="PS50600"/>
    </source>
</evidence>
<evidence type="ECO:0000313" key="5">
    <source>
        <dbReference type="EMBL" id="PHT43520.1"/>
    </source>
</evidence>
<reference evidence="6" key="2">
    <citation type="journal article" date="2017" name="J. Anim. Genet.">
        <title>Multiple reference genome sequences of hot pepper reveal the massive evolution of plant disease resistance genes by retroduplication.</title>
        <authorList>
            <person name="Kim S."/>
            <person name="Park J."/>
            <person name="Yeom S.-I."/>
            <person name="Kim Y.-M."/>
            <person name="Seo E."/>
            <person name="Kim K.-T."/>
            <person name="Kim M.-S."/>
            <person name="Lee J.M."/>
            <person name="Cheong K."/>
            <person name="Shin H.-S."/>
            <person name="Kim S.-B."/>
            <person name="Han K."/>
            <person name="Lee J."/>
            <person name="Park M."/>
            <person name="Lee H.-A."/>
            <person name="Lee H.-Y."/>
            <person name="Lee Y."/>
            <person name="Oh S."/>
            <person name="Lee J.H."/>
            <person name="Choi E."/>
            <person name="Choi E."/>
            <person name="Lee S.E."/>
            <person name="Jeon J."/>
            <person name="Kim H."/>
            <person name="Choi G."/>
            <person name="Song H."/>
            <person name="Lee J."/>
            <person name="Lee S.-C."/>
            <person name="Kwon J.-K."/>
            <person name="Lee H.-Y."/>
            <person name="Koo N."/>
            <person name="Hong Y."/>
            <person name="Kim R.W."/>
            <person name="Kang W.-H."/>
            <person name="Huh J.H."/>
            <person name="Kang B.-C."/>
            <person name="Yang T.-J."/>
            <person name="Lee Y.-H."/>
            <person name="Bennetzen J.L."/>
            <person name="Choi D."/>
        </authorList>
    </citation>
    <scope>NUCLEOTIDE SEQUENCE [LARGE SCALE GENOMIC DNA]</scope>
    <source>
        <strain evidence="6">cv. PBC81</strain>
    </source>
</reference>
<dbReference type="EMBL" id="MLFT02000007">
    <property type="protein sequence ID" value="PHT43520.1"/>
    <property type="molecule type" value="Genomic_DNA"/>
</dbReference>
<accession>A0A2G2WEI1</accession>